<dbReference type="Proteomes" id="UP001056120">
    <property type="component" value="Linkage Group LG02"/>
</dbReference>
<reference evidence="2" key="1">
    <citation type="journal article" date="2022" name="Mol. Ecol. Resour.">
        <title>The genomes of chicory, endive, great burdock and yacon provide insights into Asteraceae palaeo-polyploidization history and plant inulin production.</title>
        <authorList>
            <person name="Fan W."/>
            <person name="Wang S."/>
            <person name="Wang H."/>
            <person name="Wang A."/>
            <person name="Jiang F."/>
            <person name="Liu H."/>
            <person name="Zhao H."/>
            <person name="Xu D."/>
            <person name="Zhang Y."/>
        </authorList>
    </citation>
    <scope>NUCLEOTIDE SEQUENCE [LARGE SCALE GENOMIC DNA]</scope>
    <source>
        <strain evidence="2">cv. Yunnan</strain>
    </source>
</reference>
<sequence length="610" mass="68087">MGYLGTMDYSSYKKIWVLDQWRYFAHVMIMCLSTRKARKDAMRYDLAAAMVALSLNKGYNFSKYIYKSITNQISAADRFRFLLYLRFMQLLINDVVPNLPTIGERLQVKRVDKRVFAQFLKTGSVEPTPKHTPLFGHLINEAYHSDEQQEEEEVGSEDDMSEDEGDEEQVVGGGEDSDSESTESDLSDSDDAPSQAHPRRLTKVILLESSSKRKRQATSSEYELDSDSGAAIQRRRRESINKQRVDSRNKLSFEAPVIVSLHVPSVQVVMTTPILTESVTITPSTTVATTIQSTIPTTTIEPISQPYNFGDFSQGFDFDTIFSSPLHNVEASTYRNPDPSDARIDTLETQVVGLLETVQKSKEESEAQQAQINSLVDEVTILRSQRTGTEERLINEGGDASGGNKGNSVADILKDVSNEVSDNAFLFLEPDYSKEAQIEALCNLEEIEIDSCDDWDEEDDVVIEVPKGDVEGEYEFEDGEIFEVPSFESHLHTGSVEPASTIEASTKASPAPVDPEAHKDKHMPSSSSKDPAPVRQKTSIIDKHGATGMILTVKFDEDKKLFAIKRAWGGVQYLKPTSEAFNSMPRYDLVNLVNRELLGHSNNAVAMGLW</sequence>
<gene>
    <name evidence="1" type="ORF">L1987_06653</name>
</gene>
<evidence type="ECO:0000313" key="2">
    <source>
        <dbReference type="Proteomes" id="UP001056120"/>
    </source>
</evidence>
<reference evidence="1 2" key="2">
    <citation type="journal article" date="2022" name="Mol. Ecol. Resour.">
        <title>The genomes of chicory, endive, great burdock and yacon provide insights into Asteraceae paleo-polyploidization history and plant inulin production.</title>
        <authorList>
            <person name="Fan W."/>
            <person name="Wang S."/>
            <person name="Wang H."/>
            <person name="Wang A."/>
            <person name="Jiang F."/>
            <person name="Liu H."/>
            <person name="Zhao H."/>
            <person name="Xu D."/>
            <person name="Zhang Y."/>
        </authorList>
    </citation>
    <scope>NUCLEOTIDE SEQUENCE [LARGE SCALE GENOMIC DNA]</scope>
    <source>
        <strain evidence="2">cv. Yunnan</strain>
        <tissue evidence="1">Leaves</tissue>
    </source>
</reference>
<keyword evidence="2" id="KW-1185">Reference proteome</keyword>
<name>A0ACB9JYR1_9ASTR</name>
<comment type="caution">
    <text evidence="1">The sequence shown here is derived from an EMBL/GenBank/DDBJ whole genome shotgun (WGS) entry which is preliminary data.</text>
</comment>
<accession>A0ACB9JYR1</accession>
<proteinExistence type="predicted"/>
<protein>
    <submittedName>
        <fullName evidence="1">Uncharacterized protein</fullName>
    </submittedName>
</protein>
<dbReference type="EMBL" id="CM042019">
    <property type="protein sequence ID" value="KAI3825177.1"/>
    <property type="molecule type" value="Genomic_DNA"/>
</dbReference>
<evidence type="ECO:0000313" key="1">
    <source>
        <dbReference type="EMBL" id="KAI3825177.1"/>
    </source>
</evidence>
<organism evidence="1 2">
    <name type="scientific">Smallanthus sonchifolius</name>
    <dbReference type="NCBI Taxonomy" id="185202"/>
    <lineage>
        <taxon>Eukaryota</taxon>
        <taxon>Viridiplantae</taxon>
        <taxon>Streptophyta</taxon>
        <taxon>Embryophyta</taxon>
        <taxon>Tracheophyta</taxon>
        <taxon>Spermatophyta</taxon>
        <taxon>Magnoliopsida</taxon>
        <taxon>eudicotyledons</taxon>
        <taxon>Gunneridae</taxon>
        <taxon>Pentapetalae</taxon>
        <taxon>asterids</taxon>
        <taxon>campanulids</taxon>
        <taxon>Asterales</taxon>
        <taxon>Asteraceae</taxon>
        <taxon>Asteroideae</taxon>
        <taxon>Heliantheae alliance</taxon>
        <taxon>Millerieae</taxon>
        <taxon>Smallanthus</taxon>
    </lineage>
</organism>